<accession>A0ABP1RQX4</accession>
<dbReference type="InterPro" id="IPR033749">
    <property type="entry name" value="Polyprenyl_synt_CS"/>
</dbReference>
<dbReference type="CDD" id="cd00685">
    <property type="entry name" value="Trans_IPPS_HT"/>
    <property type="match status" value="1"/>
</dbReference>
<dbReference type="InterPro" id="IPR008949">
    <property type="entry name" value="Isoprenoid_synthase_dom_sf"/>
</dbReference>
<dbReference type="PANTHER" id="PTHR11525:SF0">
    <property type="entry name" value="FARNESYL PYROPHOSPHATE SYNTHASE"/>
    <property type="match status" value="1"/>
</dbReference>
<comment type="pathway">
    <text evidence="5">Pheromone biosynthesis.</text>
</comment>
<keyword evidence="4" id="KW-0460">Magnesium</keyword>
<keyword evidence="9" id="KW-1185">Reference proteome</keyword>
<dbReference type="Proteomes" id="UP001642540">
    <property type="component" value="Unassembled WGS sequence"/>
</dbReference>
<name>A0ABP1RQX4_9HEXA</name>
<gene>
    <name evidence="8" type="ORF">ODALV1_LOCUS25103</name>
</gene>
<comment type="similarity">
    <text evidence="7">Belongs to the FPP/GGPP synthase family.</text>
</comment>
<dbReference type="SFLD" id="SFLDS00005">
    <property type="entry name" value="Isoprenoid_Synthase_Type_I"/>
    <property type="match status" value="1"/>
</dbReference>
<evidence type="ECO:0000256" key="3">
    <source>
        <dbReference type="ARBA" id="ARBA00022723"/>
    </source>
</evidence>
<dbReference type="SFLD" id="SFLDG01017">
    <property type="entry name" value="Polyprenyl_Transferase_Like"/>
    <property type="match status" value="1"/>
</dbReference>
<keyword evidence="3" id="KW-0479">Metal-binding</keyword>
<evidence type="ECO:0000256" key="4">
    <source>
        <dbReference type="ARBA" id="ARBA00022842"/>
    </source>
</evidence>
<dbReference type="PROSITE" id="PS00444">
    <property type="entry name" value="POLYPRENYL_SYNTHASE_2"/>
    <property type="match status" value="1"/>
</dbReference>
<comment type="caution">
    <text evidence="8">The sequence shown here is derived from an EMBL/GenBank/DDBJ whole genome shotgun (WGS) entry which is preliminary data.</text>
</comment>
<proteinExistence type="inferred from homology"/>
<protein>
    <recommendedName>
        <fullName evidence="6">Farnesyl pyrophosphate synthase</fullName>
    </recommendedName>
</protein>
<evidence type="ECO:0000313" key="8">
    <source>
        <dbReference type="EMBL" id="CAL8133515.1"/>
    </source>
</evidence>
<dbReference type="PROSITE" id="PS00723">
    <property type="entry name" value="POLYPRENYL_SYNTHASE_1"/>
    <property type="match status" value="1"/>
</dbReference>
<reference evidence="8 9" key="1">
    <citation type="submission" date="2024-08" db="EMBL/GenBank/DDBJ databases">
        <authorList>
            <person name="Cucini C."/>
            <person name="Frati F."/>
        </authorList>
    </citation>
    <scope>NUCLEOTIDE SEQUENCE [LARGE SCALE GENOMIC DNA]</scope>
</reference>
<evidence type="ECO:0000256" key="5">
    <source>
        <dbReference type="ARBA" id="ARBA00033740"/>
    </source>
</evidence>
<dbReference type="InterPro" id="IPR000092">
    <property type="entry name" value="Polyprenyl_synt"/>
</dbReference>
<keyword evidence="2 7" id="KW-0808">Transferase</keyword>
<dbReference type="Gene3D" id="1.10.600.10">
    <property type="entry name" value="Farnesyl Diphosphate Synthase"/>
    <property type="match status" value="1"/>
</dbReference>
<evidence type="ECO:0000256" key="1">
    <source>
        <dbReference type="ARBA" id="ARBA00001946"/>
    </source>
</evidence>
<evidence type="ECO:0000256" key="2">
    <source>
        <dbReference type="ARBA" id="ARBA00022679"/>
    </source>
</evidence>
<sequence>MEKTNPNTLVAEEYKKFDNFFTTILEDISGLKTDLENEQLVILKTWTERVCLFNVPHGKKLRGILIPLMVKSLGKCPSSNKMKQAYVLGWCVEILQASFLIADDIMDKSTMRRGKPCWYLVDDLGADAVNDSFLLEHIVYQLVKKYFKKTSYYSDLVDLFLQVTHKTVLGQCLDIQTGRNMQLEEYTMERYEAIVKYKTSFYTFYLPIKLAATISHVENVTLINNLETLAMNIGYMFQVLDDYLDCYGSKTKTGKIGTDIQNGKCSWLFVRSKELCSKEQLLELYDNYGQNDEAKIAHVIEIYEALSIPTHVYEFMKEMTIFNLRLINDLENDDLISLFKQLLEMVTENFGLTELIL</sequence>
<organism evidence="8 9">
    <name type="scientific">Orchesella dallaii</name>
    <dbReference type="NCBI Taxonomy" id="48710"/>
    <lineage>
        <taxon>Eukaryota</taxon>
        <taxon>Metazoa</taxon>
        <taxon>Ecdysozoa</taxon>
        <taxon>Arthropoda</taxon>
        <taxon>Hexapoda</taxon>
        <taxon>Collembola</taxon>
        <taxon>Entomobryomorpha</taxon>
        <taxon>Entomobryoidea</taxon>
        <taxon>Orchesellidae</taxon>
        <taxon>Orchesellinae</taxon>
        <taxon>Orchesella</taxon>
    </lineage>
</organism>
<evidence type="ECO:0000256" key="6">
    <source>
        <dbReference type="ARBA" id="ARBA00034546"/>
    </source>
</evidence>
<dbReference type="InterPro" id="IPR039702">
    <property type="entry name" value="FPS1-like"/>
</dbReference>
<dbReference type="PANTHER" id="PTHR11525">
    <property type="entry name" value="FARNESYL-PYROPHOSPHATE SYNTHETASE"/>
    <property type="match status" value="1"/>
</dbReference>
<evidence type="ECO:0000313" key="9">
    <source>
        <dbReference type="Proteomes" id="UP001642540"/>
    </source>
</evidence>
<dbReference type="EMBL" id="CAXLJM020000099">
    <property type="protein sequence ID" value="CAL8133515.1"/>
    <property type="molecule type" value="Genomic_DNA"/>
</dbReference>
<evidence type="ECO:0000256" key="7">
    <source>
        <dbReference type="RuleBase" id="RU004466"/>
    </source>
</evidence>
<comment type="cofactor">
    <cofactor evidence="1">
        <name>Mg(2+)</name>
        <dbReference type="ChEBI" id="CHEBI:18420"/>
    </cofactor>
</comment>
<dbReference type="Pfam" id="PF00348">
    <property type="entry name" value="polyprenyl_synt"/>
    <property type="match status" value="1"/>
</dbReference>
<dbReference type="SUPFAM" id="SSF48576">
    <property type="entry name" value="Terpenoid synthases"/>
    <property type="match status" value="1"/>
</dbReference>